<reference evidence="2" key="2">
    <citation type="journal article" date="2023" name="IMA Fungus">
        <title>Comparative genomic study of the Penicillium genus elucidates a diverse pangenome and 15 lateral gene transfer events.</title>
        <authorList>
            <person name="Petersen C."/>
            <person name="Sorensen T."/>
            <person name="Nielsen M.R."/>
            <person name="Sondergaard T.E."/>
            <person name="Sorensen J.L."/>
            <person name="Fitzpatrick D.A."/>
            <person name="Frisvad J.C."/>
            <person name="Nielsen K.L."/>
        </authorList>
    </citation>
    <scope>NUCLEOTIDE SEQUENCE</scope>
    <source>
        <strain evidence="2">IBT 30069</strain>
    </source>
</reference>
<gene>
    <name evidence="2" type="ORF">N7456_009897</name>
</gene>
<feature type="compositionally biased region" description="Acidic residues" evidence="1">
    <location>
        <begin position="318"/>
        <end position="330"/>
    </location>
</feature>
<feature type="compositionally biased region" description="Polar residues" evidence="1">
    <location>
        <begin position="155"/>
        <end position="166"/>
    </location>
</feature>
<protein>
    <submittedName>
        <fullName evidence="2">Uncharacterized protein</fullName>
    </submittedName>
</protein>
<feature type="region of interest" description="Disordered" evidence="1">
    <location>
        <begin position="283"/>
        <end position="435"/>
    </location>
</feature>
<sequence>MASTPPPPSPSSLRVPGAPLHGAGYDTYEPYPTRSSARLASQRVSRSQETTPPLCPGSPSKGRSQGSPRKYRRLEDTTLSPPGSHSKSRANENRGRLTGSLNYGEPQPSRPSSTLPSSTGIFQSQTLPTPAKTPSKKRVAGDLSSTARTLFPPSTKMSSRTKTPFSLDSLDETPGPARGIEIFTDSRDRIPAPSQEALNPFHSQSGLDSDSDRPVTRASRRVRVGDEKELTYLFRGKEFTKKLEDLDQMEDDDPNDLGLFAGREHLLPDPSVLQRVKPLRRKDIKPRLLWTADGKPAPRREPKDENVSAKKHVRESTVEDEATDEEDGVDDEPHPHNPKSPVCTPQQLEFPRAPGATRNLRSQARMDAEVEDTPSMSAINLSHRKSTPFNSWLRKKKGPEELSPAATPAKRDAQEEPAKPPGSKRSRTTRSANIA</sequence>
<dbReference type="EMBL" id="JAPQKH010000006">
    <property type="protein sequence ID" value="KAJ5094036.1"/>
    <property type="molecule type" value="Genomic_DNA"/>
</dbReference>
<evidence type="ECO:0000256" key="1">
    <source>
        <dbReference type="SAM" id="MobiDB-lite"/>
    </source>
</evidence>
<evidence type="ECO:0000313" key="3">
    <source>
        <dbReference type="Proteomes" id="UP001149165"/>
    </source>
</evidence>
<feature type="compositionally biased region" description="Basic and acidic residues" evidence="1">
    <location>
        <begin position="296"/>
        <end position="308"/>
    </location>
</feature>
<feature type="compositionally biased region" description="Low complexity" evidence="1">
    <location>
        <begin position="106"/>
        <end position="118"/>
    </location>
</feature>
<feature type="compositionally biased region" description="Pro residues" evidence="1">
    <location>
        <begin position="1"/>
        <end position="10"/>
    </location>
</feature>
<accession>A0A9W9K663</accession>
<dbReference type="AlphaFoldDB" id="A0A9W9K663"/>
<proteinExistence type="predicted"/>
<feature type="compositionally biased region" description="Polar residues" evidence="1">
    <location>
        <begin position="33"/>
        <end position="51"/>
    </location>
</feature>
<comment type="caution">
    <text evidence="2">The sequence shown here is derived from an EMBL/GenBank/DDBJ whole genome shotgun (WGS) entry which is preliminary data.</text>
</comment>
<name>A0A9W9K663_9EURO</name>
<reference evidence="2" key="1">
    <citation type="submission" date="2022-11" db="EMBL/GenBank/DDBJ databases">
        <authorList>
            <person name="Petersen C."/>
        </authorList>
    </citation>
    <scope>NUCLEOTIDE SEQUENCE</scope>
    <source>
        <strain evidence="2">IBT 30069</strain>
    </source>
</reference>
<feature type="compositionally biased region" description="Basic and acidic residues" evidence="1">
    <location>
        <begin position="409"/>
        <end position="418"/>
    </location>
</feature>
<dbReference type="OrthoDB" id="5398515at2759"/>
<keyword evidence="3" id="KW-1185">Reference proteome</keyword>
<organism evidence="2 3">
    <name type="scientific">Penicillium angulare</name>
    <dbReference type="NCBI Taxonomy" id="116970"/>
    <lineage>
        <taxon>Eukaryota</taxon>
        <taxon>Fungi</taxon>
        <taxon>Dikarya</taxon>
        <taxon>Ascomycota</taxon>
        <taxon>Pezizomycotina</taxon>
        <taxon>Eurotiomycetes</taxon>
        <taxon>Eurotiomycetidae</taxon>
        <taxon>Eurotiales</taxon>
        <taxon>Aspergillaceae</taxon>
        <taxon>Penicillium</taxon>
    </lineage>
</organism>
<dbReference type="Proteomes" id="UP001149165">
    <property type="component" value="Unassembled WGS sequence"/>
</dbReference>
<feature type="region of interest" description="Disordered" evidence="1">
    <location>
        <begin position="1"/>
        <end position="219"/>
    </location>
</feature>
<feature type="compositionally biased region" description="Polar residues" evidence="1">
    <location>
        <begin position="119"/>
        <end position="128"/>
    </location>
</feature>
<evidence type="ECO:0000313" key="2">
    <source>
        <dbReference type="EMBL" id="KAJ5094036.1"/>
    </source>
</evidence>